<dbReference type="Proteomes" id="UP001491310">
    <property type="component" value="Unassembled WGS sequence"/>
</dbReference>
<reference evidence="2 3" key="1">
    <citation type="journal article" date="2024" name="Nat. Commun.">
        <title>Phylogenomics reveals the evolutionary origins of lichenization in chlorophyte algae.</title>
        <authorList>
            <person name="Puginier C."/>
            <person name="Libourel C."/>
            <person name="Otte J."/>
            <person name="Skaloud P."/>
            <person name="Haon M."/>
            <person name="Grisel S."/>
            <person name="Petersen M."/>
            <person name="Berrin J.G."/>
            <person name="Delaux P.M."/>
            <person name="Dal Grande F."/>
            <person name="Keller J."/>
        </authorList>
    </citation>
    <scope>NUCLEOTIDE SEQUENCE [LARGE SCALE GENOMIC DNA]</scope>
    <source>
        <strain evidence="2 3">SAG 216-7</strain>
    </source>
</reference>
<protein>
    <submittedName>
        <fullName evidence="2">Uncharacterized protein</fullName>
    </submittedName>
</protein>
<evidence type="ECO:0000313" key="3">
    <source>
        <dbReference type="Proteomes" id="UP001491310"/>
    </source>
</evidence>
<accession>A0ABR2YC77</accession>
<dbReference type="EMBL" id="JALJOT010000016">
    <property type="protein sequence ID" value="KAK9902000.1"/>
    <property type="molecule type" value="Genomic_DNA"/>
</dbReference>
<comment type="caution">
    <text evidence="2">The sequence shown here is derived from an EMBL/GenBank/DDBJ whole genome shotgun (WGS) entry which is preliminary data.</text>
</comment>
<proteinExistence type="predicted"/>
<feature type="region of interest" description="Disordered" evidence="1">
    <location>
        <begin position="1"/>
        <end position="117"/>
    </location>
</feature>
<sequence>MGRQPSARSPEPQERYGRADAAAKSPTQALLGRHTQRQGGRGSPRKPSRLHLEDPPESPDWGPRRGRSQSPRKKPILAQLDVENLEYGAGPDGYPETPKRAALGDVTPSRNWQVRGF</sequence>
<feature type="compositionally biased region" description="Polar residues" evidence="1">
    <location>
        <begin position="108"/>
        <end position="117"/>
    </location>
</feature>
<evidence type="ECO:0000256" key="1">
    <source>
        <dbReference type="SAM" id="MobiDB-lite"/>
    </source>
</evidence>
<gene>
    <name evidence="2" type="ORF">WJX75_000806</name>
</gene>
<name>A0ABR2YC77_9CHLO</name>
<feature type="compositionally biased region" description="Basic residues" evidence="1">
    <location>
        <begin position="64"/>
        <end position="75"/>
    </location>
</feature>
<evidence type="ECO:0000313" key="2">
    <source>
        <dbReference type="EMBL" id="KAK9902000.1"/>
    </source>
</evidence>
<organism evidence="2 3">
    <name type="scientific">Coccomyxa subellipsoidea</name>
    <dbReference type="NCBI Taxonomy" id="248742"/>
    <lineage>
        <taxon>Eukaryota</taxon>
        <taxon>Viridiplantae</taxon>
        <taxon>Chlorophyta</taxon>
        <taxon>core chlorophytes</taxon>
        <taxon>Trebouxiophyceae</taxon>
        <taxon>Trebouxiophyceae incertae sedis</taxon>
        <taxon>Coccomyxaceae</taxon>
        <taxon>Coccomyxa</taxon>
    </lineage>
</organism>
<keyword evidence="3" id="KW-1185">Reference proteome</keyword>